<organism evidence="2 3">
    <name type="scientific">Peronospora matthiolae</name>
    <dbReference type="NCBI Taxonomy" id="2874970"/>
    <lineage>
        <taxon>Eukaryota</taxon>
        <taxon>Sar</taxon>
        <taxon>Stramenopiles</taxon>
        <taxon>Oomycota</taxon>
        <taxon>Peronosporomycetes</taxon>
        <taxon>Peronosporales</taxon>
        <taxon>Peronosporaceae</taxon>
        <taxon>Peronospora</taxon>
    </lineage>
</organism>
<proteinExistence type="predicted"/>
<comment type="caution">
    <text evidence="2">The sequence shown here is derived from an EMBL/GenBank/DDBJ whole genome shotgun (WGS) entry which is preliminary data.</text>
</comment>
<feature type="region of interest" description="Disordered" evidence="1">
    <location>
        <begin position="1"/>
        <end position="54"/>
    </location>
</feature>
<accession>A0AAV1TDC2</accession>
<gene>
    <name evidence="2" type="ORF">PM001_LOCUS5048</name>
</gene>
<reference evidence="2" key="1">
    <citation type="submission" date="2024-01" db="EMBL/GenBank/DDBJ databases">
        <authorList>
            <person name="Webb A."/>
        </authorList>
    </citation>
    <scope>NUCLEOTIDE SEQUENCE</scope>
    <source>
        <strain evidence="2">Pm1</strain>
    </source>
</reference>
<evidence type="ECO:0000313" key="3">
    <source>
        <dbReference type="Proteomes" id="UP001162060"/>
    </source>
</evidence>
<dbReference type="AlphaFoldDB" id="A0AAV1TDC2"/>
<feature type="compositionally biased region" description="Low complexity" evidence="1">
    <location>
        <begin position="29"/>
        <end position="48"/>
    </location>
</feature>
<sequence length="54" mass="5619">MMDAMQSRLQAMEPAQTRSDAQLDLPIRLQQSGAPPSSSSPAPQSLPGKDPGAA</sequence>
<dbReference type="Proteomes" id="UP001162060">
    <property type="component" value="Unassembled WGS sequence"/>
</dbReference>
<protein>
    <submittedName>
        <fullName evidence="2">Uncharacterized protein</fullName>
    </submittedName>
</protein>
<name>A0AAV1TDC2_9STRA</name>
<evidence type="ECO:0000313" key="2">
    <source>
        <dbReference type="EMBL" id="CAK7914853.1"/>
    </source>
</evidence>
<dbReference type="EMBL" id="CAKLBY020000040">
    <property type="protein sequence ID" value="CAK7914853.1"/>
    <property type="molecule type" value="Genomic_DNA"/>
</dbReference>
<evidence type="ECO:0000256" key="1">
    <source>
        <dbReference type="SAM" id="MobiDB-lite"/>
    </source>
</evidence>